<accession>A0A318TED2</accession>
<dbReference type="EMBL" id="QJTF01000003">
    <property type="protein sequence ID" value="PYE89726.1"/>
    <property type="molecule type" value="Genomic_DNA"/>
</dbReference>
<organism evidence="2 3">
    <name type="scientific">Phyllobacterium leguminum</name>
    <dbReference type="NCBI Taxonomy" id="314237"/>
    <lineage>
        <taxon>Bacteria</taxon>
        <taxon>Pseudomonadati</taxon>
        <taxon>Pseudomonadota</taxon>
        <taxon>Alphaproteobacteria</taxon>
        <taxon>Hyphomicrobiales</taxon>
        <taxon>Phyllobacteriaceae</taxon>
        <taxon>Phyllobacterium</taxon>
    </lineage>
</organism>
<dbReference type="Gene3D" id="3.40.50.1820">
    <property type="entry name" value="alpha/beta hydrolase"/>
    <property type="match status" value="1"/>
</dbReference>
<gene>
    <name evidence="2" type="ORF">C7477_103235</name>
</gene>
<dbReference type="InterPro" id="IPR029058">
    <property type="entry name" value="AB_hydrolase_fold"/>
</dbReference>
<evidence type="ECO:0000313" key="3">
    <source>
        <dbReference type="Proteomes" id="UP000247454"/>
    </source>
</evidence>
<evidence type="ECO:0008006" key="4">
    <source>
        <dbReference type="Google" id="ProtNLM"/>
    </source>
</evidence>
<protein>
    <recommendedName>
        <fullName evidence="4">Esterase</fullName>
    </recommendedName>
</protein>
<feature type="signal peptide" evidence="1">
    <location>
        <begin position="1"/>
        <end position="23"/>
    </location>
</feature>
<name>A0A318TED2_9HYPH</name>
<evidence type="ECO:0000256" key="1">
    <source>
        <dbReference type="SAM" id="SignalP"/>
    </source>
</evidence>
<proteinExistence type="predicted"/>
<evidence type="ECO:0000313" key="2">
    <source>
        <dbReference type="EMBL" id="PYE89726.1"/>
    </source>
</evidence>
<keyword evidence="3" id="KW-1185">Reference proteome</keyword>
<dbReference type="SUPFAM" id="SSF53474">
    <property type="entry name" value="alpha/beta-Hydrolases"/>
    <property type="match status" value="1"/>
</dbReference>
<comment type="caution">
    <text evidence="2">The sequence shown here is derived from an EMBL/GenBank/DDBJ whole genome shotgun (WGS) entry which is preliminary data.</text>
</comment>
<sequence length="298" mass="32496">MKRGLRIFLAALCLMILPATAQAQLAPYKDDYFAYPGILQTADNGDYLVVDYSEMRDINGRDATPERRVKDAYVSLKVRRTQEELTVTTPAGPVKTLAVGNVKGDASIVVVYLHGQGGNRLQGMNDYTFGGNFNRLKNLMARNGGLYLSPDFSDFTDKGEAEIAGLIAYAKSLSPNAPVIVACGSAGGALCWRLAGDPAVAQQLSGLILLGSLWSEDFLSSAAFKRRIPVYFGHGSRDPVFAVEKQEAFYRAIRKAAPGYPVRFHRFETGNHGTPIRMTDWRGVLNWMLAAHAGTGVK</sequence>
<dbReference type="AlphaFoldDB" id="A0A318TED2"/>
<reference evidence="2 3" key="1">
    <citation type="submission" date="2018-06" db="EMBL/GenBank/DDBJ databases">
        <title>Genomic Encyclopedia of Type Strains, Phase III (KMG-III): the genomes of soil and plant-associated and newly described type strains.</title>
        <authorList>
            <person name="Whitman W."/>
        </authorList>
    </citation>
    <scope>NUCLEOTIDE SEQUENCE [LARGE SCALE GENOMIC DNA]</scope>
    <source>
        <strain evidence="2 3">ORS 1419</strain>
    </source>
</reference>
<feature type="chain" id="PRO_5016271057" description="Esterase" evidence="1">
    <location>
        <begin position="24"/>
        <end position="298"/>
    </location>
</feature>
<dbReference type="Proteomes" id="UP000247454">
    <property type="component" value="Unassembled WGS sequence"/>
</dbReference>
<keyword evidence="1" id="KW-0732">Signal</keyword>